<name>K3W8J9_GLOUD</name>
<keyword evidence="3" id="KW-1185">Reference proteome</keyword>
<dbReference type="HOGENOM" id="CLU_153527_0_0_1"/>
<dbReference type="Proteomes" id="UP000019132">
    <property type="component" value="Unassembled WGS sequence"/>
</dbReference>
<accession>K3W8J9</accession>
<proteinExistence type="predicted"/>
<sequence>MRHLATTSIVAVLPMETPREYEASHHVDTTKELTPAKRDKKRHVRRDVAHSADLPEEAAKLKQQIRTRWPVSVFKFRFRYMKRIVVTPVQIPADLSHARAWAAMVSGIRIPLTKRMWERQKSKFLSRLPDTIDECVRHR</sequence>
<organism evidence="2 3">
    <name type="scientific">Globisporangium ultimum (strain ATCC 200006 / CBS 805.95 / DAOM BR144)</name>
    <name type="common">Pythium ultimum</name>
    <dbReference type="NCBI Taxonomy" id="431595"/>
    <lineage>
        <taxon>Eukaryota</taxon>
        <taxon>Sar</taxon>
        <taxon>Stramenopiles</taxon>
        <taxon>Oomycota</taxon>
        <taxon>Peronosporomycetes</taxon>
        <taxon>Pythiales</taxon>
        <taxon>Pythiaceae</taxon>
        <taxon>Globisporangium</taxon>
    </lineage>
</organism>
<dbReference type="VEuPathDB" id="FungiDB:PYU1_G001290"/>
<evidence type="ECO:0000313" key="3">
    <source>
        <dbReference type="Proteomes" id="UP000019132"/>
    </source>
</evidence>
<dbReference type="InParanoid" id="K3W8J9"/>
<reference evidence="3" key="1">
    <citation type="journal article" date="2010" name="Genome Biol.">
        <title>Genome sequence of the necrotrophic plant pathogen Pythium ultimum reveals original pathogenicity mechanisms and effector repertoire.</title>
        <authorList>
            <person name="Levesque C.A."/>
            <person name="Brouwer H."/>
            <person name="Cano L."/>
            <person name="Hamilton J.P."/>
            <person name="Holt C."/>
            <person name="Huitema E."/>
            <person name="Raffaele S."/>
            <person name="Robideau G.P."/>
            <person name="Thines M."/>
            <person name="Win J."/>
            <person name="Zerillo M.M."/>
            <person name="Beakes G.W."/>
            <person name="Boore J.L."/>
            <person name="Busam D."/>
            <person name="Dumas B."/>
            <person name="Ferriera S."/>
            <person name="Fuerstenberg S.I."/>
            <person name="Gachon C.M."/>
            <person name="Gaulin E."/>
            <person name="Govers F."/>
            <person name="Grenville-Briggs L."/>
            <person name="Horner N."/>
            <person name="Hostetler J."/>
            <person name="Jiang R.H."/>
            <person name="Johnson J."/>
            <person name="Krajaejun T."/>
            <person name="Lin H."/>
            <person name="Meijer H.J."/>
            <person name="Moore B."/>
            <person name="Morris P."/>
            <person name="Phuntmart V."/>
            <person name="Puiu D."/>
            <person name="Shetty J."/>
            <person name="Stajich J.E."/>
            <person name="Tripathy S."/>
            <person name="Wawra S."/>
            <person name="van West P."/>
            <person name="Whitty B.R."/>
            <person name="Coutinho P.M."/>
            <person name="Henrissat B."/>
            <person name="Martin F."/>
            <person name="Thomas P.D."/>
            <person name="Tyler B.M."/>
            <person name="De Vries R.P."/>
            <person name="Kamoun S."/>
            <person name="Yandell M."/>
            <person name="Tisserat N."/>
            <person name="Buell C.R."/>
        </authorList>
    </citation>
    <scope>NUCLEOTIDE SEQUENCE</scope>
    <source>
        <strain evidence="3">DAOM:BR144</strain>
    </source>
</reference>
<evidence type="ECO:0000256" key="1">
    <source>
        <dbReference type="SAM" id="MobiDB-lite"/>
    </source>
</evidence>
<dbReference type="AlphaFoldDB" id="K3W8J9"/>
<feature type="compositionally biased region" description="Basic and acidic residues" evidence="1">
    <location>
        <begin position="23"/>
        <end position="37"/>
    </location>
</feature>
<feature type="region of interest" description="Disordered" evidence="1">
    <location>
        <begin position="23"/>
        <end position="51"/>
    </location>
</feature>
<evidence type="ECO:0000313" key="2">
    <source>
        <dbReference type="EnsemblProtists" id="PYU1_T001290"/>
    </source>
</evidence>
<dbReference type="eggNOG" id="ENOG502T41Y">
    <property type="taxonomic scope" value="Eukaryota"/>
</dbReference>
<dbReference type="EMBL" id="GL376626">
    <property type="status" value="NOT_ANNOTATED_CDS"/>
    <property type="molecule type" value="Genomic_DNA"/>
</dbReference>
<dbReference type="EnsemblProtists" id="PYU1_T001290">
    <property type="protein sequence ID" value="PYU1_T001290"/>
    <property type="gene ID" value="PYU1_G001290"/>
</dbReference>
<reference evidence="2" key="3">
    <citation type="submission" date="2015-02" db="UniProtKB">
        <authorList>
            <consortium name="EnsemblProtists"/>
        </authorList>
    </citation>
    <scope>IDENTIFICATION</scope>
    <source>
        <strain evidence="2">DAOM BR144</strain>
    </source>
</reference>
<reference evidence="3" key="2">
    <citation type="submission" date="2010-04" db="EMBL/GenBank/DDBJ databases">
        <authorList>
            <person name="Buell R."/>
            <person name="Hamilton J."/>
            <person name="Hostetler J."/>
        </authorList>
    </citation>
    <scope>NUCLEOTIDE SEQUENCE [LARGE SCALE GENOMIC DNA]</scope>
    <source>
        <strain evidence="3">DAOM:BR144</strain>
    </source>
</reference>
<protein>
    <submittedName>
        <fullName evidence="2">Uncharacterized protein</fullName>
    </submittedName>
</protein>